<evidence type="ECO:0000256" key="10">
    <source>
        <dbReference type="ARBA" id="ARBA00022833"/>
    </source>
</evidence>
<evidence type="ECO:0000256" key="8">
    <source>
        <dbReference type="ARBA" id="ARBA00022723"/>
    </source>
</evidence>
<keyword evidence="21" id="KW-1185">Reference proteome</keyword>
<gene>
    <name evidence="20" type="primary">pggt1b</name>
    <name evidence="20" type="ORF">DAT39_004952</name>
</gene>
<dbReference type="AlphaFoldDB" id="A0A8J4URI1"/>
<keyword evidence="8" id="KW-0479">Metal-binding</keyword>
<evidence type="ECO:0000256" key="16">
    <source>
        <dbReference type="ARBA" id="ARBA00078363"/>
    </source>
</evidence>
<comment type="caution">
    <text evidence="20">The sequence shown here is derived from an EMBL/GenBank/DDBJ whole genome shotgun (WGS) entry which is preliminary data.</text>
</comment>
<keyword evidence="9" id="KW-0677">Repeat</keyword>
<dbReference type="EC" id="2.5.1.59" evidence="4"/>
<evidence type="ECO:0000256" key="3">
    <source>
        <dbReference type="ARBA" id="ARBA00010497"/>
    </source>
</evidence>
<feature type="coiled-coil region" evidence="17">
    <location>
        <begin position="283"/>
        <end position="358"/>
    </location>
</feature>
<evidence type="ECO:0000256" key="6">
    <source>
        <dbReference type="ARBA" id="ARBA00022602"/>
    </source>
</evidence>
<dbReference type="EMBL" id="QNUK01000046">
    <property type="protein sequence ID" value="KAF5905307.1"/>
    <property type="molecule type" value="Genomic_DNA"/>
</dbReference>
<name>A0A8J4URI1_CLAMG</name>
<sequence length="667" mass="78077">LRVQQQLQKIRNGVYIFQGQLMDVKPSPTLIQKLKDIMSEIETSISTFKEEQQQSFEELLLEERTCWQEICAFERKIDSWTLDGKKDIKFPAFRKTKHSMATNRRQEFPIEVTALETFLQQTGGRLGGWDQYDHQSFLKVWTKHHGKPSYRSEVNLYLPGKTEADIRSHEDWYLEMCYLQEKKKEAIQKWRSERQREREARVQHEHQVVEAERTKQEVSQAKAERLKQEKERRETALQLEAWRNQRKQQQEQEEEQSLREEVLRSKRLKEERRRQQEVKLTVEAHIKEKKEEEELRMLEKEEQERVEVEERRRLAAEGIKRFQERDLHKLETKLQEKQAKEEEELERLKKQTKLKEKVESNISRDPSRLWKPTKGWGERTKHIGPTGSGPVYHMFHRLTIVFFALSGLDVLDALDVVDKPSLIEWIYSLQVLPTEDESNLWRCGFRGSSHIGVPYNTSKGPGTPHPYDSGHVAMTYTGLACLIILGDDLSRVNKEACLAGLKALQLEDGSFYAVPEGSENDMRFVYCAACICYMLDDWSGMDCTKAIDYIRRSMSYDNGIGQGAGLESHGGSTFCAIATLCLMGKLEEMFSEQELNRIRRWCILRQQNGFHGRPNKPVDTCYSFWVGATLELLDVFQYTDFEKNRNYIMSTQDSLVGGFAKWPDSHP</sequence>
<evidence type="ECO:0000256" key="12">
    <source>
        <dbReference type="ARBA" id="ARBA00023054"/>
    </source>
</evidence>
<dbReference type="GO" id="GO:0046872">
    <property type="term" value="F:metal ion binding"/>
    <property type="evidence" value="ECO:0007669"/>
    <property type="project" value="UniProtKB-KW"/>
</dbReference>
<evidence type="ECO:0000256" key="5">
    <source>
        <dbReference type="ARBA" id="ARBA00020603"/>
    </source>
</evidence>
<comment type="cofactor">
    <cofactor evidence="1">
        <name>Mg(2+)</name>
        <dbReference type="ChEBI" id="CHEBI:18420"/>
    </cofactor>
</comment>
<dbReference type="SUPFAM" id="SSF48239">
    <property type="entry name" value="Terpenoid cyclases/Protein prenyltransferases"/>
    <property type="match status" value="1"/>
</dbReference>
<comment type="similarity">
    <text evidence="3">Belongs to the protein prenyltransferase subunit beta family.</text>
</comment>
<evidence type="ECO:0000256" key="14">
    <source>
        <dbReference type="ARBA" id="ARBA00050428"/>
    </source>
</evidence>
<dbReference type="InterPro" id="IPR041960">
    <property type="entry name" value="GGTase_I_beta"/>
</dbReference>
<evidence type="ECO:0000256" key="11">
    <source>
        <dbReference type="ARBA" id="ARBA00022842"/>
    </source>
</evidence>
<reference evidence="20" key="1">
    <citation type="submission" date="2020-07" db="EMBL/GenBank/DDBJ databases">
        <title>Clarias magur genome sequencing, assembly and annotation.</title>
        <authorList>
            <person name="Kushwaha B."/>
            <person name="Kumar R."/>
            <person name="Das P."/>
            <person name="Joshi C.G."/>
            <person name="Kumar D."/>
            <person name="Nagpure N.S."/>
            <person name="Pandey M."/>
            <person name="Agarwal S."/>
            <person name="Srivastava S."/>
            <person name="Singh M."/>
            <person name="Sahoo L."/>
            <person name="Jayasankar P."/>
            <person name="Meher P.K."/>
            <person name="Koringa P.G."/>
            <person name="Iquebal M.A."/>
            <person name="Das S.P."/>
            <person name="Bit A."/>
            <person name="Patnaik S."/>
            <person name="Patel N."/>
            <person name="Shah T.M."/>
            <person name="Hinsu A."/>
            <person name="Jena J.K."/>
        </authorList>
    </citation>
    <scope>NUCLEOTIDE SEQUENCE</scope>
    <source>
        <strain evidence="20">CIFAMagur01</strain>
        <tissue evidence="20">Testis</tissue>
    </source>
</reference>
<evidence type="ECO:0000256" key="18">
    <source>
        <dbReference type="SAM" id="MobiDB-lite"/>
    </source>
</evidence>
<dbReference type="InterPro" id="IPR001330">
    <property type="entry name" value="Prenyltrans"/>
</dbReference>
<keyword evidence="12 17" id="KW-0175">Coiled coil</keyword>
<comment type="subunit">
    <text evidence="15">Heterodimer of FNTA and PGGT1B. PGGT1B mediates interaction with substrate peptides.</text>
</comment>
<dbReference type="CDD" id="cd02895">
    <property type="entry name" value="GGTase-I"/>
    <property type="match status" value="1"/>
</dbReference>
<feature type="non-terminal residue" evidence="20">
    <location>
        <position position="1"/>
    </location>
</feature>
<evidence type="ECO:0000256" key="4">
    <source>
        <dbReference type="ARBA" id="ARBA00012700"/>
    </source>
</evidence>
<dbReference type="PANTHER" id="PTHR21549">
    <property type="entry name" value="MUTATED IN BLADDER CANCER 1"/>
    <property type="match status" value="1"/>
</dbReference>
<keyword evidence="11" id="KW-0460">Magnesium</keyword>
<evidence type="ECO:0000256" key="2">
    <source>
        <dbReference type="ARBA" id="ARBA00001947"/>
    </source>
</evidence>
<organism evidence="20 21">
    <name type="scientific">Clarias magur</name>
    <name type="common">Asian catfish</name>
    <name type="synonym">Macropteronotus magur</name>
    <dbReference type="NCBI Taxonomy" id="1594786"/>
    <lineage>
        <taxon>Eukaryota</taxon>
        <taxon>Metazoa</taxon>
        <taxon>Chordata</taxon>
        <taxon>Craniata</taxon>
        <taxon>Vertebrata</taxon>
        <taxon>Euteleostomi</taxon>
        <taxon>Actinopterygii</taxon>
        <taxon>Neopterygii</taxon>
        <taxon>Teleostei</taxon>
        <taxon>Ostariophysi</taxon>
        <taxon>Siluriformes</taxon>
        <taxon>Clariidae</taxon>
        <taxon>Clarias</taxon>
    </lineage>
</organism>
<feature type="domain" description="Prenyltransferase alpha-alpha toroid" evidence="19">
    <location>
        <begin position="396"/>
        <end position="667"/>
    </location>
</feature>
<keyword evidence="7 20" id="KW-0808">Transferase</keyword>
<dbReference type="Gene3D" id="1.50.10.20">
    <property type="match status" value="1"/>
</dbReference>
<dbReference type="Pfam" id="PF00432">
    <property type="entry name" value="Prenyltrans"/>
    <property type="match status" value="1"/>
</dbReference>
<comment type="catalytic activity">
    <reaction evidence="14">
        <text>geranylgeranyl diphosphate + L-cysteinyl-[protein] = S-geranylgeranyl-L-cysteinyl-[protein] + diphosphate</text>
        <dbReference type="Rhea" id="RHEA:21240"/>
        <dbReference type="Rhea" id="RHEA-COMP:10131"/>
        <dbReference type="Rhea" id="RHEA-COMP:11537"/>
        <dbReference type="ChEBI" id="CHEBI:29950"/>
        <dbReference type="ChEBI" id="CHEBI:33019"/>
        <dbReference type="ChEBI" id="CHEBI:57533"/>
        <dbReference type="ChEBI" id="CHEBI:86021"/>
        <dbReference type="EC" id="2.5.1.59"/>
    </reaction>
</comment>
<evidence type="ECO:0000313" key="21">
    <source>
        <dbReference type="Proteomes" id="UP000727407"/>
    </source>
</evidence>
<dbReference type="FunFam" id="1.50.10.20:FF:000005">
    <property type="entry name" value="Geranylgeranyl transferase type-1 subunit beta"/>
    <property type="match status" value="1"/>
</dbReference>
<dbReference type="PANTHER" id="PTHR21549:SF0">
    <property type="entry name" value="COILED-COIL DOMAIN-CONTAINING PROTEIN 112"/>
    <property type="match status" value="1"/>
</dbReference>
<comment type="cofactor">
    <cofactor evidence="2">
        <name>Zn(2+)</name>
        <dbReference type="ChEBI" id="CHEBI:29105"/>
    </cofactor>
</comment>
<dbReference type="GO" id="GO:0004662">
    <property type="term" value="F:CAAX-protein geranylgeranyltransferase activity"/>
    <property type="evidence" value="ECO:0007669"/>
    <property type="project" value="UniProtKB-EC"/>
</dbReference>
<evidence type="ECO:0000256" key="7">
    <source>
        <dbReference type="ARBA" id="ARBA00022679"/>
    </source>
</evidence>
<evidence type="ECO:0000256" key="17">
    <source>
        <dbReference type="SAM" id="Coils"/>
    </source>
</evidence>
<evidence type="ECO:0000256" key="9">
    <source>
        <dbReference type="ARBA" id="ARBA00022737"/>
    </source>
</evidence>
<dbReference type="OrthoDB" id="24893at2759"/>
<evidence type="ECO:0000256" key="13">
    <source>
        <dbReference type="ARBA" id="ARBA00031713"/>
    </source>
</evidence>
<dbReference type="Proteomes" id="UP000727407">
    <property type="component" value="Unassembled WGS sequence"/>
</dbReference>
<dbReference type="InterPro" id="IPR039902">
    <property type="entry name" value="CCDC148/CCDC112"/>
</dbReference>
<protein>
    <recommendedName>
        <fullName evidence="5">Geranylgeranyl transferase type-1 subunit beta</fullName>
        <ecNumber evidence="4">2.5.1.59</ecNumber>
    </recommendedName>
    <alternativeName>
        <fullName evidence="13">Geranylgeranyl transferase type I subunit beta</fullName>
    </alternativeName>
    <alternativeName>
        <fullName evidence="16">Type I protein geranyl-geranyltransferase subunit beta</fullName>
    </alternativeName>
</protein>
<keyword evidence="6" id="KW-0637">Prenyltransferase</keyword>
<evidence type="ECO:0000256" key="15">
    <source>
        <dbReference type="ARBA" id="ARBA00065714"/>
    </source>
</evidence>
<proteinExistence type="inferred from homology"/>
<evidence type="ECO:0000313" key="20">
    <source>
        <dbReference type="EMBL" id="KAF5905307.1"/>
    </source>
</evidence>
<evidence type="ECO:0000259" key="19">
    <source>
        <dbReference type="Pfam" id="PF00432"/>
    </source>
</evidence>
<dbReference type="GO" id="GO:0005953">
    <property type="term" value="C:CAAX-protein geranylgeranyltransferase complex"/>
    <property type="evidence" value="ECO:0007669"/>
    <property type="project" value="InterPro"/>
</dbReference>
<feature type="non-terminal residue" evidence="20">
    <location>
        <position position="667"/>
    </location>
</feature>
<keyword evidence="10" id="KW-0862">Zinc</keyword>
<dbReference type="InterPro" id="IPR008930">
    <property type="entry name" value="Terpenoid_cyclase/PrenylTrfase"/>
</dbReference>
<feature type="region of interest" description="Disordered" evidence="18">
    <location>
        <begin position="198"/>
        <end position="231"/>
    </location>
</feature>
<evidence type="ECO:0000256" key="1">
    <source>
        <dbReference type="ARBA" id="ARBA00001946"/>
    </source>
</evidence>
<accession>A0A8J4URI1</accession>